<feature type="domain" description="Secretion system C-terminal sorting" evidence="3">
    <location>
        <begin position="280"/>
        <end position="346"/>
    </location>
</feature>
<evidence type="ECO:0000256" key="1">
    <source>
        <dbReference type="ARBA" id="ARBA00022729"/>
    </source>
</evidence>
<sequence>MFENLYFVMRKLSAGMMLILIALNGLYAQANPQNCTNADPGNNPGDVGCVKFTYQGQTVSYTTVRANDGKIWLQQNLGSSKVASSLDDEASYGDLFQWGRWDDGHQLRNSATVSAPTPNRPDGLAGVSSYIIGTPAWWSTLEANDEWTAKNIDGLGKTVGVDPCKAIGADWRMPTQADWASIVSLESVTAPASAYSSHLKLPAGGYRSSSDAGFTFVGKRGYFWSSDVSGLGGKYLYVGTISANASAGAPRGQGASVRCIKPTSALATSEVRLNHNSIGMYPNPTKGILTIKADSPIESIMITNTVGQKMEAGFSNDQVNMTGLPDGLYIVEIKLKNGQTVSKKIIKG</sequence>
<dbReference type="InterPro" id="IPR026444">
    <property type="entry name" value="Secre_tail"/>
</dbReference>
<dbReference type="Proteomes" id="UP001184861">
    <property type="component" value="Unassembled WGS sequence"/>
</dbReference>
<dbReference type="NCBIfam" id="TIGR04183">
    <property type="entry name" value="Por_Secre_tail"/>
    <property type="match status" value="1"/>
</dbReference>
<proteinExistence type="predicted"/>
<dbReference type="AlphaFoldDB" id="A0AAE3Y9M1"/>
<reference evidence="4" key="1">
    <citation type="submission" date="2023-07" db="EMBL/GenBank/DDBJ databases">
        <title>Sorghum-associated microbial communities from plants grown in Nebraska, USA.</title>
        <authorList>
            <person name="Schachtman D."/>
        </authorList>
    </citation>
    <scope>NUCLEOTIDE SEQUENCE</scope>
    <source>
        <strain evidence="4">DS2360</strain>
    </source>
</reference>
<comment type="caution">
    <text evidence="4">The sequence shown here is derived from an EMBL/GenBank/DDBJ whole genome shotgun (WGS) entry which is preliminary data.</text>
</comment>
<organism evidence="4 5">
    <name type="scientific">Chryseobacterium rhizosphaerae</name>
    <dbReference type="NCBI Taxonomy" id="395937"/>
    <lineage>
        <taxon>Bacteria</taxon>
        <taxon>Pseudomonadati</taxon>
        <taxon>Bacteroidota</taxon>
        <taxon>Flavobacteriia</taxon>
        <taxon>Flavobacteriales</taxon>
        <taxon>Weeksellaceae</taxon>
        <taxon>Chryseobacterium group</taxon>
        <taxon>Chryseobacterium</taxon>
    </lineage>
</organism>
<dbReference type="RefSeq" id="WP_309945940.1">
    <property type="nucleotide sequence ID" value="NZ_JAVDQY010000002.1"/>
</dbReference>
<feature type="signal peptide" evidence="2">
    <location>
        <begin position="1"/>
        <end position="30"/>
    </location>
</feature>
<evidence type="ECO:0000313" key="5">
    <source>
        <dbReference type="Proteomes" id="UP001184861"/>
    </source>
</evidence>
<accession>A0AAE3Y9M1</accession>
<evidence type="ECO:0000313" key="4">
    <source>
        <dbReference type="EMBL" id="MDR6526447.1"/>
    </source>
</evidence>
<name>A0AAE3Y9M1_9FLAO</name>
<keyword evidence="1 2" id="KW-0732">Signal</keyword>
<dbReference type="Pfam" id="PF18962">
    <property type="entry name" value="Por_Secre_tail"/>
    <property type="match status" value="1"/>
</dbReference>
<dbReference type="EMBL" id="JAVDQY010000002">
    <property type="protein sequence ID" value="MDR6526447.1"/>
    <property type="molecule type" value="Genomic_DNA"/>
</dbReference>
<protein>
    <recommendedName>
        <fullName evidence="3">Secretion system C-terminal sorting domain-containing protein</fullName>
    </recommendedName>
</protein>
<gene>
    <name evidence="4" type="ORF">J2787_001827</name>
</gene>
<feature type="chain" id="PRO_5041964950" description="Secretion system C-terminal sorting domain-containing protein" evidence="2">
    <location>
        <begin position="31"/>
        <end position="348"/>
    </location>
</feature>
<evidence type="ECO:0000256" key="2">
    <source>
        <dbReference type="SAM" id="SignalP"/>
    </source>
</evidence>
<evidence type="ECO:0000259" key="3">
    <source>
        <dbReference type="Pfam" id="PF18962"/>
    </source>
</evidence>